<dbReference type="Proteomes" id="UP000202420">
    <property type="component" value="Segment"/>
</dbReference>
<dbReference type="KEGG" id="vg:5470828"/>
<dbReference type="PANTHER" id="PTHR44167:SF30">
    <property type="entry name" value="PHOSPHORYLASE KINASE"/>
    <property type="match status" value="1"/>
</dbReference>
<evidence type="ECO:0000259" key="4">
    <source>
        <dbReference type="PROSITE" id="PS50011"/>
    </source>
</evidence>
<protein>
    <submittedName>
        <fullName evidence="5">Uncharacterized protein Z605R</fullName>
    </submittedName>
</protein>
<dbReference type="OrthoDB" id="8955at10239"/>
<dbReference type="PANTHER" id="PTHR44167">
    <property type="entry name" value="OVARIAN-SPECIFIC SERINE/THREONINE-PROTEIN KINASE LOK-RELATED"/>
    <property type="match status" value="1"/>
</dbReference>
<dbReference type="GO" id="GO:0005524">
    <property type="term" value="F:ATP binding"/>
    <property type="evidence" value="ECO:0007669"/>
    <property type="project" value="UniProtKB-UniRule"/>
</dbReference>
<gene>
    <name evidence="5" type="primary">Z605R</name>
    <name evidence="5" type="ORF">ATCV1_Z605R</name>
</gene>
<dbReference type="EMBL" id="EF101928">
    <property type="protein sequence ID" value="ABT16739.1"/>
    <property type="molecule type" value="Genomic_DNA"/>
</dbReference>
<dbReference type="InterPro" id="IPR017441">
    <property type="entry name" value="Protein_kinase_ATP_BS"/>
</dbReference>
<dbReference type="RefSeq" id="YP_001427086.1">
    <property type="nucleotide sequence ID" value="NC_008724.1"/>
</dbReference>
<reference evidence="5 6" key="1">
    <citation type="submission" date="2006-09" db="EMBL/GenBank/DDBJ databases">
        <title>Sequence and annotation of the 288-kb ATCV-1 virus that infects an endosymbiotic Chlorella strain of the heliozoon Acanthocystis turfacea.</title>
        <authorList>
            <person name="Fitzgerald L.A."/>
            <person name="Graves M.V."/>
            <person name="Li X."/>
            <person name="Pfitzner A.J.P."/>
            <person name="Hartigan J."/>
            <person name="Van Etten J.L."/>
        </authorList>
    </citation>
    <scope>NUCLEOTIDE SEQUENCE [LARGE SCALE GENOMIC DNA]</scope>
    <source>
        <strain evidence="5 6">ATCV-1</strain>
    </source>
</reference>
<dbReference type="Pfam" id="PF00069">
    <property type="entry name" value="Pkinase"/>
    <property type="match status" value="1"/>
</dbReference>
<dbReference type="GO" id="GO:0004674">
    <property type="term" value="F:protein serine/threonine kinase activity"/>
    <property type="evidence" value="ECO:0007669"/>
    <property type="project" value="TreeGrafter"/>
</dbReference>
<dbReference type="PROSITE" id="PS00107">
    <property type="entry name" value="PROTEIN_KINASE_ATP"/>
    <property type="match status" value="1"/>
</dbReference>
<accession>A7K9L5</accession>
<sequence length="294" mass="32848">MDFFSNMFSSCFAPRAKADAKKAEEKLNDAVSVFQKYTFTTMLGSGGSADVWEAVDKKTGEVVAIKMTDAGRAADWMASEYILMRKFNSPYVARPMAFMESKTASFMVMKKYYGCLFDLIESGPTTGDELKYIAKQIATGLKTIHDAGYVHRDIKPENILYDKHGNTFVIADFGLAEDECCMTVRNALGTASYIAPEVAEGVLRPDKALLTVGKPVDVYALGQLMYALITRRNAIPQAASTKEVIRNNLRFDMTYHIDELDVEYDLKDLLYQMTTRSPTSRATIDEVLAHPYFA</sequence>
<feature type="domain" description="Protein kinase" evidence="4">
    <location>
        <begin position="37"/>
        <end position="293"/>
    </location>
</feature>
<dbReference type="SUPFAM" id="SSF56112">
    <property type="entry name" value="Protein kinase-like (PK-like)"/>
    <property type="match status" value="1"/>
</dbReference>
<keyword evidence="1 3" id="KW-0547">Nucleotide-binding</keyword>
<evidence type="ECO:0000313" key="6">
    <source>
        <dbReference type="Proteomes" id="UP000202420"/>
    </source>
</evidence>
<proteinExistence type="predicted"/>
<dbReference type="SMART" id="SM00220">
    <property type="entry name" value="S_TKc"/>
    <property type="match status" value="1"/>
</dbReference>
<dbReference type="InterPro" id="IPR008271">
    <property type="entry name" value="Ser/Thr_kinase_AS"/>
</dbReference>
<evidence type="ECO:0000256" key="1">
    <source>
        <dbReference type="ARBA" id="ARBA00022741"/>
    </source>
</evidence>
<feature type="binding site" evidence="3">
    <location>
        <position position="66"/>
    </location>
    <ligand>
        <name>ATP</name>
        <dbReference type="ChEBI" id="CHEBI:30616"/>
    </ligand>
</feature>
<keyword evidence="2 3" id="KW-0067">ATP-binding</keyword>
<keyword evidence="6" id="KW-1185">Reference proteome</keyword>
<evidence type="ECO:0000256" key="2">
    <source>
        <dbReference type="ARBA" id="ARBA00022840"/>
    </source>
</evidence>
<evidence type="ECO:0000256" key="3">
    <source>
        <dbReference type="PROSITE-ProRule" id="PRU10141"/>
    </source>
</evidence>
<dbReference type="PROSITE" id="PS50011">
    <property type="entry name" value="PROTEIN_KINASE_DOM"/>
    <property type="match status" value="1"/>
</dbReference>
<dbReference type="InterPro" id="IPR011009">
    <property type="entry name" value="Kinase-like_dom_sf"/>
</dbReference>
<organism evidence="5 6">
    <name type="scientific">Chlorovirus heliozoae</name>
    <dbReference type="NCBI Taxonomy" id="322019"/>
    <lineage>
        <taxon>Viruses</taxon>
        <taxon>Varidnaviria</taxon>
        <taxon>Bamfordvirae</taxon>
        <taxon>Nucleocytoviricota</taxon>
        <taxon>Megaviricetes</taxon>
        <taxon>Algavirales</taxon>
        <taxon>Phycodnaviridae</taxon>
        <taxon>Chlorovirus</taxon>
    </lineage>
</organism>
<dbReference type="PROSITE" id="PS00108">
    <property type="entry name" value="PROTEIN_KINASE_ST"/>
    <property type="match status" value="1"/>
</dbReference>
<name>A7K9L5_9PHYC</name>
<evidence type="ECO:0000313" key="5">
    <source>
        <dbReference type="EMBL" id="ABT16739.1"/>
    </source>
</evidence>
<dbReference type="InterPro" id="IPR000719">
    <property type="entry name" value="Prot_kinase_dom"/>
</dbReference>
<dbReference type="GeneID" id="5470828"/>
<dbReference type="Gene3D" id="1.10.510.10">
    <property type="entry name" value="Transferase(Phosphotransferase) domain 1"/>
    <property type="match status" value="1"/>
</dbReference>